<feature type="region of interest" description="Disordered" evidence="8">
    <location>
        <begin position="1"/>
        <end position="21"/>
    </location>
</feature>
<comment type="similarity">
    <text evidence="2 7">Belongs to the oleosin family.</text>
</comment>
<evidence type="ECO:0000256" key="3">
    <source>
        <dbReference type="ARBA" id="ARBA00022677"/>
    </source>
</evidence>
<dbReference type="PROSITE" id="PS00811">
    <property type="entry name" value="OLEOSINS"/>
    <property type="match status" value="1"/>
</dbReference>
<evidence type="ECO:0000256" key="5">
    <source>
        <dbReference type="ARBA" id="ARBA00022989"/>
    </source>
</evidence>
<feature type="compositionally biased region" description="Polar residues" evidence="8">
    <location>
        <begin position="9"/>
        <end position="21"/>
    </location>
</feature>
<dbReference type="OMA" id="HAPHRTI"/>
<dbReference type="GO" id="GO:0016020">
    <property type="term" value="C:membrane"/>
    <property type="evidence" value="ECO:0007669"/>
    <property type="project" value="UniProtKB-SubCell"/>
</dbReference>
<dbReference type="PANTHER" id="PTHR33203">
    <property type="entry name" value="OLEOSIN"/>
    <property type="match status" value="1"/>
</dbReference>
<evidence type="ECO:0000256" key="6">
    <source>
        <dbReference type="ARBA" id="ARBA00023136"/>
    </source>
</evidence>
<keyword evidence="6 9" id="KW-0472">Membrane</keyword>
<keyword evidence="5 9" id="KW-1133">Transmembrane helix</keyword>
<evidence type="ECO:0000256" key="7">
    <source>
        <dbReference type="RuleBase" id="RU000540"/>
    </source>
</evidence>
<organism evidence="10 11">
    <name type="scientific">Cynara cardunculus var. scolymus</name>
    <name type="common">Globe artichoke</name>
    <name type="synonym">Cynara scolymus</name>
    <dbReference type="NCBI Taxonomy" id="59895"/>
    <lineage>
        <taxon>Eukaryota</taxon>
        <taxon>Viridiplantae</taxon>
        <taxon>Streptophyta</taxon>
        <taxon>Embryophyta</taxon>
        <taxon>Tracheophyta</taxon>
        <taxon>Spermatophyta</taxon>
        <taxon>Magnoliopsida</taxon>
        <taxon>eudicotyledons</taxon>
        <taxon>Gunneridae</taxon>
        <taxon>Pentapetalae</taxon>
        <taxon>asterids</taxon>
        <taxon>campanulids</taxon>
        <taxon>Asterales</taxon>
        <taxon>Asteraceae</taxon>
        <taxon>Carduoideae</taxon>
        <taxon>Cardueae</taxon>
        <taxon>Carduinae</taxon>
        <taxon>Cynara</taxon>
    </lineage>
</organism>
<dbReference type="Proteomes" id="UP000243975">
    <property type="component" value="Unassembled WGS sequence"/>
</dbReference>
<name>A0A103XY19_CYNCS</name>
<keyword evidence="4 9" id="KW-0812">Transmembrane</keyword>
<evidence type="ECO:0000256" key="4">
    <source>
        <dbReference type="ARBA" id="ARBA00022692"/>
    </source>
</evidence>
<dbReference type="GO" id="GO:0050826">
    <property type="term" value="P:response to freezing"/>
    <property type="evidence" value="ECO:0007669"/>
    <property type="project" value="TreeGrafter"/>
</dbReference>
<proteinExistence type="inferred from homology"/>
<dbReference type="GO" id="GO:0012511">
    <property type="term" value="C:monolayer-surrounded lipid storage body"/>
    <property type="evidence" value="ECO:0007669"/>
    <property type="project" value="InterPro"/>
</dbReference>
<dbReference type="GO" id="GO:0019915">
    <property type="term" value="P:lipid storage"/>
    <property type="evidence" value="ECO:0007669"/>
    <property type="project" value="TreeGrafter"/>
</dbReference>
<dbReference type="Gramene" id="KVH98911">
    <property type="protein sequence ID" value="KVH98911"/>
    <property type="gene ID" value="Ccrd_022828"/>
</dbReference>
<accession>A0A103XY19</accession>
<comment type="caution">
    <text evidence="10">The sequence shown here is derived from an EMBL/GenBank/DDBJ whole genome shotgun (WGS) entry which is preliminary data.</text>
</comment>
<evidence type="ECO:0000256" key="8">
    <source>
        <dbReference type="SAM" id="MobiDB-lite"/>
    </source>
</evidence>
<comment type="subcellular location">
    <subcellularLocation>
        <location evidence="7">Lipid droplet</location>
    </subcellularLocation>
    <subcellularLocation>
        <location evidence="7">Membrane</location>
        <topology evidence="7">Multi-pass membrane protein</topology>
    </subcellularLocation>
</comment>
<evidence type="ECO:0000313" key="11">
    <source>
        <dbReference type="Proteomes" id="UP000243975"/>
    </source>
</evidence>
<dbReference type="AlphaFoldDB" id="A0A103XY19"/>
<evidence type="ECO:0000256" key="9">
    <source>
        <dbReference type="SAM" id="Phobius"/>
    </source>
</evidence>
<reference evidence="10 11" key="1">
    <citation type="journal article" date="2016" name="Sci. Rep.">
        <title>The genome sequence of the outbreeding globe artichoke constructed de novo incorporating a phase-aware low-pass sequencing strategy of F1 progeny.</title>
        <authorList>
            <person name="Scaglione D."/>
            <person name="Reyes-Chin-Wo S."/>
            <person name="Acquadro A."/>
            <person name="Froenicke L."/>
            <person name="Portis E."/>
            <person name="Beitel C."/>
            <person name="Tirone M."/>
            <person name="Mauro R."/>
            <person name="Lo Monaco A."/>
            <person name="Mauromicale G."/>
            <person name="Faccioli P."/>
            <person name="Cattivelli L."/>
            <person name="Rieseberg L."/>
            <person name="Michelmore R."/>
            <person name="Lanteri S."/>
        </authorList>
    </citation>
    <scope>NUCLEOTIDE SEQUENCE [LARGE SCALE GENOMIC DNA]</scope>
    <source>
        <strain evidence="10">2C</strain>
    </source>
</reference>
<dbReference type="EMBL" id="LEKV01003641">
    <property type="protein sequence ID" value="KVH98911.1"/>
    <property type="molecule type" value="Genomic_DNA"/>
</dbReference>
<keyword evidence="11" id="KW-1185">Reference proteome</keyword>
<keyword evidence="3 7" id="KW-0551">Lipid droplet</keyword>
<dbReference type="Pfam" id="PF01277">
    <property type="entry name" value="Oleosin"/>
    <property type="match status" value="1"/>
</dbReference>
<dbReference type="PANTHER" id="PTHR33203:SF44">
    <property type="entry name" value="OLEOSIN 20.3 KDA"/>
    <property type="match status" value="1"/>
</dbReference>
<feature type="transmembrane region" description="Helical" evidence="9">
    <location>
        <begin position="75"/>
        <end position="99"/>
    </location>
</feature>
<evidence type="ECO:0000313" key="10">
    <source>
        <dbReference type="EMBL" id="KVH98911.1"/>
    </source>
</evidence>
<dbReference type="InterPro" id="IPR000136">
    <property type="entry name" value="Oleosin"/>
</dbReference>
<sequence>MADRRQHHQPTATMNHPQTSNPTSKIMAVVTLFPIGGFLLVFSAVTLTATVIGVTIATPVFVVFSPVVVPASLTIGLAVTGVLTSGAIGITALSSLTYMKNCFRRAALKTRGRD</sequence>
<dbReference type="STRING" id="59895.A0A103XY19"/>
<dbReference type="GO" id="GO:0010344">
    <property type="term" value="P:seed oilbody biogenesis"/>
    <property type="evidence" value="ECO:0007669"/>
    <property type="project" value="TreeGrafter"/>
</dbReference>
<comment type="function">
    <text evidence="1">May have a structural role to stabilize the lipid body during desiccation of the seed by preventing coalescence of the oil. Probably interacts with both lipid and phospholipid moieties of lipid bodies. May also provide recognition signals for specific lipase anchorage in lipolysis during seedling growth.</text>
</comment>
<evidence type="ECO:0000256" key="1">
    <source>
        <dbReference type="ARBA" id="ARBA00002582"/>
    </source>
</evidence>
<evidence type="ECO:0000256" key="2">
    <source>
        <dbReference type="ARBA" id="ARBA00010858"/>
    </source>
</evidence>
<protein>
    <recommendedName>
        <fullName evidence="7">Oleosin</fullName>
    </recommendedName>
</protein>
<gene>
    <name evidence="10" type="ORF">Ccrd_022828</name>
</gene>
<feature type="transmembrane region" description="Helical" evidence="9">
    <location>
        <begin position="26"/>
        <end position="44"/>
    </location>
</feature>